<feature type="transmembrane region" description="Helical" evidence="8">
    <location>
        <begin position="196"/>
        <end position="219"/>
    </location>
</feature>
<dbReference type="PANTHER" id="PTHR23501">
    <property type="entry name" value="MAJOR FACILITATOR SUPERFAMILY"/>
    <property type="match status" value="1"/>
</dbReference>
<dbReference type="Gene3D" id="1.20.1250.20">
    <property type="entry name" value="MFS general substrate transporter like domains"/>
    <property type="match status" value="2"/>
</dbReference>
<feature type="transmembrane region" description="Helical" evidence="8">
    <location>
        <begin position="358"/>
        <end position="378"/>
    </location>
</feature>
<dbReference type="Pfam" id="PF07690">
    <property type="entry name" value="MFS_1"/>
    <property type="match status" value="1"/>
</dbReference>
<name>A0A1R3RXY9_ASPC5</name>
<keyword evidence="10" id="KW-1185">Reference proteome</keyword>
<evidence type="ECO:0000256" key="3">
    <source>
        <dbReference type="ARBA" id="ARBA00022448"/>
    </source>
</evidence>
<feature type="region of interest" description="Disordered" evidence="7">
    <location>
        <begin position="20"/>
        <end position="50"/>
    </location>
</feature>
<keyword evidence="5 8" id="KW-1133">Transmembrane helix</keyword>
<dbReference type="FunFam" id="1.20.1250.20:FF:000284">
    <property type="entry name" value="Siderophore iron transporter mirB"/>
    <property type="match status" value="1"/>
</dbReference>
<gene>
    <name evidence="9" type="ORF">ASPCADRAFT_503414</name>
</gene>
<dbReference type="Proteomes" id="UP000188318">
    <property type="component" value="Unassembled WGS sequence"/>
</dbReference>
<feature type="transmembrane region" description="Helical" evidence="8">
    <location>
        <begin position="107"/>
        <end position="126"/>
    </location>
</feature>
<feature type="transmembrane region" description="Helical" evidence="8">
    <location>
        <begin position="138"/>
        <end position="155"/>
    </location>
</feature>
<keyword evidence="3" id="KW-0813">Transport</keyword>
<evidence type="ECO:0000256" key="7">
    <source>
        <dbReference type="SAM" id="MobiDB-lite"/>
    </source>
</evidence>
<evidence type="ECO:0000256" key="1">
    <source>
        <dbReference type="ARBA" id="ARBA00004141"/>
    </source>
</evidence>
<feature type="transmembrane region" description="Helical" evidence="8">
    <location>
        <begin position="425"/>
        <end position="443"/>
    </location>
</feature>
<dbReference type="SUPFAM" id="SSF103473">
    <property type="entry name" value="MFS general substrate transporter"/>
    <property type="match status" value="1"/>
</dbReference>
<dbReference type="InterPro" id="IPR036259">
    <property type="entry name" value="MFS_trans_sf"/>
</dbReference>
<feature type="transmembrane region" description="Helical" evidence="8">
    <location>
        <begin position="69"/>
        <end position="87"/>
    </location>
</feature>
<feature type="transmembrane region" description="Helical" evidence="8">
    <location>
        <begin position="564"/>
        <end position="582"/>
    </location>
</feature>
<sequence>MLGFLQSKYHEAREILDEVRRTHPADPTPIPREDGYETIPESPDLTSPEHTSHGVAEIEALATAWSTRTLYIGYVLVFVIFFVNSLQQQTTSSLNPYVYSAFTDHSLIATTNVLTSIIGGVSKLPIAKLIDIWGRPEGFSVMVGLCTLGLVLMALCRNIETYIAAQVIYWVGYNGMDYVLHVFLSDTTELLNRGFVYGMASFPYVATTFVGPAAAQAFYQNDALWWGFGTFAILTPLVAAPLLILLWNTRRKAQSEGLIKGKRTSRSWMHTVIHYAIEFDPIGMTLITAGFVLVLLPLTLATSGNNMWGTSLAERWMAPDIIAMIILGVICVVCFVYWERNGAIVCLIPYSRLKDPTLLGACILACALFLSFYCWDLYFSSYLQVVFDTNIRNTGYIFNIYTIGTCIVSLPVGILIRKLGRFKSPALAAMPLMFLGTGLMIPFRSPTSHIGYVIACEILKAIAGGTLVICHQIAGLATGNHETVAVSFALVGLGSKIGSGIGAAISGAIWTSTVPKYLERYLPPDRKDKAAELYGSLAKVLEYPIGTPERDAVIAAYGVAQKRMLVVGLGVLPLAVVGICMWRDLQLKRVQQVRGNVF</sequence>
<evidence type="ECO:0000313" key="9">
    <source>
        <dbReference type="EMBL" id="OOF99348.1"/>
    </source>
</evidence>
<evidence type="ECO:0008006" key="11">
    <source>
        <dbReference type="Google" id="ProtNLM"/>
    </source>
</evidence>
<feature type="transmembrane region" description="Helical" evidence="8">
    <location>
        <begin position="398"/>
        <end position="416"/>
    </location>
</feature>
<feature type="transmembrane region" description="Helical" evidence="8">
    <location>
        <begin position="167"/>
        <end position="184"/>
    </location>
</feature>
<keyword evidence="4 8" id="KW-0812">Transmembrane</keyword>
<comment type="subcellular location">
    <subcellularLocation>
        <location evidence="1">Membrane</location>
        <topology evidence="1">Multi-pass membrane protein</topology>
    </subcellularLocation>
</comment>
<dbReference type="VEuPathDB" id="FungiDB:ASPCADRAFT_503414"/>
<feature type="transmembrane region" description="Helical" evidence="8">
    <location>
        <begin position="268"/>
        <end position="296"/>
    </location>
</feature>
<dbReference type="PANTHER" id="PTHR23501:SF107">
    <property type="entry name" value="TRANSPORTER, PUTATIVE (AFU_ORTHOLOGUE AFUA_7G04730)-RELATED"/>
    <property type="match status" value="1"/>
</dbReference>
<dbReference type="InterPro" id="IPR011701">
    <property type="entry name" value="MFS"/>
</dbReference>
<feature type="transmembrane region" description="Helical" evidence="8">
    <location>
        <begin position="225"/>
        <end position="247"/>
    </location>
</feature>
<dbReference type="OMA" id="WSHTIPE"/>
<reference evidence="10" key="1">
    <citation type="journal article" date="2017" name="Genome Biol.">
        <title>Comparative genomics reveals high biological diversity and specific adaptations in the industrially and medically important fungal genus Aspergillus.</title>
        <authorList>
            <person name="de Vries R.P."/>
            <person name="Riley R."/>
            <person name="Wiebenga A."/>
            <person name="Aguilar-Osorio G."/>
            <person name="Amillis S."/>
            <person name="Uchima C.A."/>
            <person name="Anderluh G."/>
            <person name="Asadollahi M."/>
            <person name="Askin M."/>
            <person name="Barry K."/>
            <person name="Battaglia E."/>
            <person name="Bayram O."/>
            <person name="Benocci T."/>
            <person name="Braus-Stromeyer S.A."/>
            <person name="Caldana C."/>
            <person name="Canovas D."/>
            <person name="Cerqueira G.C."/>
            <person name="Chen F."/>
            <person name="Chen W."/>
            <person name="Choi C."/>
            <person name="Clum A."/>
            <person name="Dos Santos R.A."/>
            <person name="Damasio A.R."/>
            <person name="Diallinas G."/>
            <person name="Emri T."/>
            <person name="Fekete E."/>
            <person name="Flipphi M."/>
            <person name="Freyberg S."/>
            <person name="Gallo A."/>
            <person name="Gournas C."/>
            <person name="Habgood R."/>
            <person name="Hainaut M."/>
            <person name="Harispe M.L."/>
            <person name="Henrissat B."/>
            <person name="Hilden K.S."/>
            <person name="Hope R."/>
            <person name="Hossain A."/>
            <person name="Karabika E."/>
            <person name="Karaffa L."/>
            <person name="Karanyi Z."/>
            <person name="Krasevec N."/>
            <person name="Kuo A."/>
            <person name="Kusch H."/>
            <person name="LaButti K."/>
            <person name="Lagendijk E.L."/>
            <person name="Lapidus A."/>
            <person name="Levasseur A."/>
            <person name="Lindquist E."/>
            <person name="Lipzen A."/>
            <person name="Logrieco A.F."/>
            <person name="MacCabe A."/>
            <person name="Maekelae M.R."/>
            <person name="Malavazi I."/>
            <person name="Melin P."/>
            <person name="Meyer V."/>
            <person name="Mielnichuk N."/>
            <person name="Miskei M."/>
            <person name="Molnar A.P."/>
            <person name="Mule G."/>
            <person name="Ngan C.Y."/>
            <person name="Orejas M."/>
            <person name="Orosz E."/>
            <person name="Ouedraogo J.P."/>
            <person name="Overkamp K.M."/>
            <person name="Park H.-S."/>
            <person name="Perrone G."/>
            <person name="Piumi F."/>
            <person name="Punt P.J."/>
            <person name="Ram A.F."/>
            <person name="Ramon A."/>
            <person name="Rauscher S."/>
            <person name="Record E."/>
            <person name="Riano-Pachon D.M."/>
            <person name="Robert V."/>
            <person name="Roehrig J."/>
            <person name="Ruller R."/>
            <person name="Salamov A."/>
            <person name="Salih N.S."/>
            <person name="Samson R.A."/>
            <person name="Sandor E."/>
            <person name="Sanguinetti M."/>
            <person name="Schuetze T."/>
            <person name="Sepcic K."/>
            <person name="Shelest E."/>
            <person name="Sherlock G."/>
            <person name="Sophianopoulou V."/>
            <person name="Squina F.M."/>
            <person name="Sun H."/>
            <person name="Susca A."/>
            <person name="Todd R.B."/>
            <person name="Tsang A."/>
            <person name="Unkles S.E."/>
            <person name="van de Wiele N."/>
            <person name="van Rossen-Uffink D."/>
            <person name="Oliveira J.V."/>
            <person name="Vesth T.C."/>
            <person name="Visser J."/>
            <person name="Yu J.-H."/>
            <person name="Zhou M."/>
            <person name="Andersen M.R."/>
            <person name="Archer D.B."/>
            <person name="Baker S.E."/>
            <person name="Benoit I."/>
            <person name="Brakhage A.A."/>
            <person name="Braus G.H."/>
            <person name="Fischer R."/>
            <person name="Frisvad J.C."/>
            <person name="Goldman G.H."/>
            <person name="Houbraken J."/>
            <person name="Oakley B."/>
            <person name="Pocsi I."/>
            <person name="Scazzocchio C."/>
            <person name="Seiboth B."/>
            <person name="vanKuyk P.A."/>
            <person name="Wortman J."/>
            <person name="Dyer P.S."/>
            <person name="Grigoriev I.V."/>
        </authorList>
    </citation>
    <scope>NUCLEOTIDE SEQUENCE [LARGE SCALE GENOMIC DNA]</scope>
    <source>
        <strain evidence="10">ITEM 5010</strain>
    </source>
</reference>
<dbReference type="GO" id="GO:0005886">
    <property type="term" value="C:plasma membrane"/>
    <property type="evidence" value="ECO:0007669"/>
    <property type="project" value="TreeGrafter"/>
</dbReference>
<feature type="transmembrane region" description="Helical" evidence="8">
    <location>
        <begin position="483"/>
        <end position="510"/>
    </location>
</feature>
<comment type="similarity">
    <text evidence="2">Belongs to the major facilitator superfamily.</text>
</comment>
<keyword evidence="6 8" id="KW-0472">Membrane</keyword>
<evidence type="ECO:0000256" key="4">
    <source>
        <dbReference type="ARBA" id="ARBA00022692"/>
    </source>
</evidence>
<evidence type="ECO:0000313" key="10">
    <source>
        <dbReference type="Proteomes" id="UP000188318"/>
    </source>
</evidence>
<dbReference type="GO" id="GO:0022857">
    <property type="term" value="F:transmembrane transporter activity"/>
    <property type="evidence" value="ECO:0007669"/>
    <property type="project" value="InterPro"/>
</dbReference>
<dbReference type="AlphaFoldDB" id="A0A1R3RXY9"/>
<dbReference type="EMBL" id="KV907494">
    <property type="protein sequence ID" value="OOF99348.1"/>
    <property type="molecule type" value="Genomic_DNA"/>
</dbReference>
<evidence type="ECO:0000256" key="5">
    <source>
        <dbReference type="ARBA" id="ARBA00022989"/>
    </source>
</evidence>
<protein>
    <recommendedName>
        <fullName evidence="11">Major facilitator superfamily (MFS) profile domain-containing protein</fullName>
    </recommendedName>
</protein>
<feature type="transmembrane region" description="Helical" evidence="8">
    <location>
        <begin position="449"/>
        <end position="471"/>
    </location>
</feature>
<evidence type="ECO:0000256" key="6">
    <source>
        <dbReference type="ARBA" id="ARBA00023136"/>
    </source>
</evidence>
<dbReference type="OrthoDB" id="4078873at2759"/>
<dbReference type="STRING" id="602072.A0A1R3RXY9"/>
<evidence type="ECO:0000256" key="8">
    <source>
        <dbReference type="SAM" id="Phobius"/>
    </source>
</evidence>
<evidence type="ECO:0000256" key="2">
    <source>
        <dbReference type="ARBA" id="ARBA00008335"/>
    </source>
</evidence>
<proteinExistence type="inferred from homology"/>
<accession>A0A1R3RXY9</accession>
<organism evidence="9 10">
    <name type="scientific">Aspergillus carbonarius (strain ITEM 5010)</name>
    <dbReference type="NCBI Taxonomy" id="602072"/>
    <lineage>
        <taxon>Eukaryota</taxon>
        <taxon>Fungi</taxon>
        <taxon>Dikarya</taxon>
        <taxon>Ascomycota</taxon>
        <taxon>Pezizomycotina</taxon>
        <taxon>Eurotiomycetes</taxon>
        <taxon>Eurotiomycetidae</taxon>
        <taxon>Eurotiales</taxon>
        <taxon>Aspergillaceae</taxon>
        <taxon>Aspergillus</taxon>
        <taxon>Aspergillus subgen. Circumdati</taxon>
    </lineage>
</organism>
<feature type="transmembrane region" description="Helical" evidence="8">
    <location>
        <begin position="316"/>
        <end position="338"/>
    </location>
</feature>